<accession>A0A1L9MW45</accession>
<evidence type="ECO:0000313" key="4">
    <source>
        <dbReference type="EMBL" id="OJI81246.1"/>
    </source>
</evidence>
<name>A0A1L9MW45_ASPTC</name>
<reference evidence="5" key="1">
    <citation type="journal article" date="2017" name="Genome Biol.">
        <title>Comparative genomics reveals high biological diversity and specific adaptations in the industrially and medically important fungal genus Aspergillus.</title>
        <authorList>
            <person name="de Vries R.P."/>
            <person name="Riley R."/>
            <person name="Wiebenga A."/>
            <person name="Aguilar-Osorio G."/>
            <person name="Amillis S."/>
            <person name="Uchima C.A."/>
            <person name="Anderluh G."/>
            <person name="Asadollahi M."/>
            <person name="Askin M."/>
            <person name="Barry K."/>
            <person name="Battaglia E."/>
            <person name="Bayram O."/>
            <person name="Benocci T."/>
            <person name="Braus-Stromeyer S.A."/>
            <person name="Caldana C."/>
            <person name="Canovas D."/>
            <person name="Cerqueira G.C."/>
            <person name="Chen F."/>
            <person name="Chen W."/>
            <person name="Choi C."/>
            <person name="Clum A."/>
            <person name="Dos Santos R.A."/>
            <person name="Damasio A.R."/>
            <person name="Diallinas G."/>
            <person name="Emri T."/>
            <person name="Fekete E."/>
            <person name="Flipphi M."/>
            <person name="Freyberg S."/>
            <person name="Gallo A."/>
            <person name="Gournas C."/>
            <person name="Habgood R."/>
            <person name="Hainaut M."/>
            <person name="Harispe M.L."/>
            <person name="Henrissat B."/>
            <person name="Hilden K.S."/>
            <person name="Hope R."/>
            <person name="Hossain A."/>
            <person name="Karabika E."/>
            <person name="Karaffa L."/>
            <person name="Karanyi Z."/>
            <person name="Krasevec N."/>
            <person name="Kuo A."/>
            <person name="Kusch H."/>
            <person name="LaButti K."/>
            <person name="Lagendijk E.L."/>
            <person name="Lapidus A."/>
            <person name="Levasseur A."/>
            <person name="Lindquist E."/>
            <person name="Lipzen A."/>
            <person name="Logrieco A.F."/>
            <person name="MacCabe A."/>
            <person name="Maekelae M.R."/>
            <person name="Malavazi I."/>
            <person name="Melin P."/>
            <person name="Meyer V."/>
            <person name="Mielnichuk N."/>
            <person name="Miskei M."/>
            <person name="Molnar A.P."/>
            <person name="Mule G."/>
            <person name="Ngan C.Y."/>
            <person name="Orejas M."/>
            <person name="Orosz E."/>
            <person name="Ouedraogo J.P."/>
            <person name="Overkamp K.M."/>
            <person name="Park H.-S."/>
            <person name="Perrone G."/>
            <person name="Piumi F."/>
            <person name="Punt P.J."/>
            <person name="Ram A.F."/>
            <person name="Ramon A."/>
            <person name="Rauscher S."/>
            <person name="Record E."/>
            <person name="Riano-Pachon D.M."/>
            <person name="Robert V."/>
            <person name="Roehrig J."/>
            <person name="Ruller R."/>
            <person name="Salamov A."/>
            <person name="Salih N.S."/>
            <person name="Samson R.A."/>
            <person name="Sandor E."/>
            <person name="Sanguinetti M."/>
            <person name="Schuetze T."/>
            <person name="Sepcic K."/>
            <person name="Shelest E."/>
            <person name="Sherlock G."/>
            <person name="Sophianopoulou V."/>
            <person name="Squina F.M."/>
            <person name="Sun H."/>
            <person name="Susca A."/>
            <person name="Todd R.B."/>
            <person name="Tsang A."/>
            <person name="Unkles S.E."/>
            <person name="van de Wiele N."/>
            <person name="van Rossen-Uffink D."/>
            <person name="Oliveira J.V."/>
            <person name="Vesth T.C."/>
            <person name="Visser J."/>
            <person name="Yu J.-H."/>
            <person name="Zhou M."/>
            <person name="Andersen M.R."/>
            <person name="Archer D.B."/>
            <person name="Baker S.E."/>
            <person name="Benoit I."/>
            <person name="Brakhage A.A."/>
            <person name="Braus G.H."/>
            <person name="Fischer R."/>
            <person name="Frisvad J.C."/>
            <person name="Goldman G.H."/>
            <person name="Houbraken J."/>
            <person name="Oakley B."/>
            <person name="Pocsi I."/>
            <person name="Scazzocchio C."/>
            <person name="Seiboth B."/>
            <person name="vanKuyk P.A."/>
            <person name="Wortman J."/>
            <person name="Dyer P.S."/>
            <person name="Grigoriev I.V."/>
        </authorList>
    </citation>
    <scope>NUCLEOTIDE SEQUENCE [LARGE SCALE GENOMIC DNA]</scope>
    <source>
        <strain evidence="5">CBS 134.48</strain>
    </source>
</reference>
<dbReference type="PANTHER" id="PTHR43490">
    <property type="entry name" value="(+)-NEOMENTHOL DEHYDROGENASE"/>
    <property type="match status" value="1"/>
</dbReference>
<gene>
    <name evidence="4" type="ORF">ASPTUDRAFT_32668</name>
</gene>
<keyword evidence="5" id="KW-1185">Reference proteome</keyword>
<keyword evidence="2" id="KW-0521">NADP</keyword>
<dbReference type="GO" id="GO:0016491">
    <property type="term" value="F:oxidoreductase activity"/>
    <property type="evidence" value="ECO:0007669"/>
    <property type="project" value="UniProtKB-KW"/>
</dbReference>
<dbReference type="Gene3D" id="3.40.50.720">
    <property type="entry name" value="NAD(P)-binding Rossmann-like Domain"/>
    <property type="match status" value="1"/>
</dbReference>
<dbReference type="GO" id="GO:0016020">
    <property type="term" value="C:membrane"/>
    <property type="evidence" value="ECO:0007669"/>
    <property type="project" value="TreeGrafter"/>
</dbReference>
<dbReference type="AlphaFoldDB" id="A0A1L9MW45"/>
<dbReference type="PRINTS" id="PR00081">
    <property type="entry name" value="GDHRDH"/>
</dbReference>
<comment type="similarity">
    <text evidence="1">Belongs to the short-chain dehydrogenases/reductases (SDR) family.</text>
</comment>
<evidence type="ECO:0000256" key="1">
    <source>
        <dbReference type="ARBA" id="ARBA00006484"/>
    </source>
</evidence>
<evidence type="ECO:0000256" key="2">
    <source>
        <dbReference type="ARBA" id="ARBA00022857"/>
    </source>
</evidence>
<proteinExistence type="inferred from homology"/>
<evidence type="ECO:0000256" key="3">
    <source>
        <dbReference type="ARBA" id="ARBA00023002"/>
    </source>
</evidence>
<dbReference type="SUPFAM" id="SSF51735">
    <property type="entry name" value="NAD(P)-binding Rossmann-fold domains"/>
    <property type="match status" value="1"/>
</dbReference>
<dbReference type="EMBL" id="KV878206">
    <property type="protein sequence ID" value="OJI81246.1"/>
    <property type="molecule type" value="Genomic_DNA"/>
</dbReference>
<dbReference type="OrthoDB" id="191139at2759"/>
<dbReference type="InterPro" id="IPR002347">
    <property type="entry name" value="SDR_fam"/>
</dbReference>
<dbReference type="Proteomes" id="UP000184304">
    <property type="component" value="Unassembled WGS sequence"/>
</dbReference>
<evidence type="ECO:0000313" key="5">
    <source>
        <dbReference type="Proteomes" id="UP000184304"/>
    </source>
</evidence>
<dbReference type="STRING" id="767770.A0A1L9MW45"/>
<dbReference type="VEuPathDB" id="FungiDB:ASPTUDRAFT_32668"/>
<keyword evidence="3" id="KW-0560">Oxidoreductase</keyword>
<dbReference type="OMA" id="QCEISEF"/>
<sequence length="239" mass="26549">MIWFADIQYGGHLELSSSQSRQCSKKWRPDARESRGSYIELGSSANETPVALDLDSDESIKATATYIREQFGSLDILVNNGGINRSSDPNATLRETYRAVFETNVFGVAVVIYAFLPLLRASKYHDRRIVNVTSGLGRIGIAYSPTSKYSAKVWELSAFRSSETALNMIKAVDAVRLQKNILSIVVCPGHCRTDFWGGRGIKSTEEGARSIVRAAIEESPEELFEKLVEDEGYFVEFGC</sequence>
<organism evidence="4 5">
    <name type="scientific">Aspergillus tubingensis (strain CBS 134.48)</name>
    <dbReference type="NCBI Taxonomy" id="767770"/>
    <lineage>
        <taxon>Eukaryota</taxon>
        <taxon>Fungi</taxon>
        <taxon>Dikarya</taxon>
        <taxon>Ascomycota</taxon>
        <taxon>Pezizomycotina</taxon>
        <taxon>Eurotiomycetes</taxon>
        <taxon>Eurotiomycetidae</taxon>
        <taxon>Eurotiales</taxon>
        <taxon>Aspergillaceae</taxon>
        <taxon>Aspergillus</taxon>
        <taxon>Aspergillus subgen. Circumdati</taxon>
    </lineage>
</organism>
<dbReference type="InterPro" id="IPR036291">
    <property type="entry name" value="NAD(P)-bd_dom_sf"/>
</dbReference>
<dbReference type="PANTHER" id="PTHR43490:SF99">
    <property type="entry name" value="SHORT-CHAIN DEHYDROGENASE_REDUCTASE"/>
    <property type="match status" value="1"/>
</dbReference>
<dbReference type="Pfam" id="PF00106">
    <property type="entry name" value="adh_short"/>
    <property type="match status" value="1"/>
</dbReference>
<protein>
    <submittedName>
        <fullName evidence="4">Uncharacterized protein</fullName>
    </submittedName>
</protein>